<feature type="non-terminal residue" evidence="2">
    <location>
        <position position="1"/>
    </location>
</feature>
<reference evidence="2" key="1">
    <citation type="submission" date="2020-02" db="EMBL/GenBank/DDBJ databases">
        <authorList>
            <person name="Meier V. D."/>
        </authorList>
    </citation>
    <scope>NUCLEOTIDE SEQUENCE</scope>
    <source>
        <strain evidence="2">AVDCRST_MAG18</strain>
    </source>
</reference>
<accession>A0A6J4VWN4</accession>
<protein>
    <submittedName>
        <fullName evidence="2">Uncharacterized protein</fullName>
    </submittedName>
</protein>
<feature type="region of interest" description="Disordered" evidence="1">
    <location>
        <begin position="1"/>
        <end position="42"/>
    </location>
</feature>
<evidence type="ECO:0000256" key="1">
    <source>
        <dbReference type="SAM" id="MobiDB-lite"/>
    </source>
</evidence>
<name>A0A6J4VWN4_9BACT</name>
<dbReference type="EMBL" id="CADCWN010000410">
    <property type="protein sequence ID" value="CAA9590614.1"/>
    <property type="molecule type" value="Genomic_DNA"/>
</dbReference>
<feature type="compositionally biased region" description="Polar residues" evidence="1">
    <location>
        <begin position="1"/>
        <end position="14"/>
    </location>
</feature>
<gene>
    <name evidence="2" type="ORF">AVDCRST_MAG18-5087</name>
</gene>
<dbReference type="AlphaFoldDB" id="A0A6J4VWN4"/>
<feature type="non-terminal residue" evidence="2">
    <location>
        <position position="42"/>
    </location>
</feature>
<proteinExistence type="predicted"/>
<organism evidence="2">
    <name type="scientific">uncultured Thermomicrobiales bacterium</name>
    <dbReference type="NCBI Taxonomy" id="1645740"/>
    <lineage>
        <taxon>Bacteria</taxon>
        <taxon>Pseudomonadati</taxon>
        <taxon>Thermomicrobiota</taxon>
        <taxon>Thermomicrobia</taxon>
        <taxon>Thermomicrobiales</taxon>
        <taxon>environmental samples</taxon>
    </lineage>
</organism>
<sequence length="42" mass="4398">RNAPSSTGRSSTIATMPRMTGHCSRATNLRNRGKSSRGAAPP</sequence>
<evidence type="ECO:0000313" key="2">
    <source>
        <dbReference type="EMBL" id="CAA9590614.1"/>
    </source>
</evidence>